<dbReference type="RefSeq" id="XP_008206353.1">
    <property type="nucleotide sequence ID" value="XM_008208131.4"/>
</dbReference>
<evidence type="ECO:0000313" key="7">
    <source>
        <dbReference type="EnsemblMetazoa" id="XP_008206353"/>
    </source>
</evidence>
<feature type="compositionally biased region" description="Basic and acidic residues" evidence="3">
    <location>
        <begin position="1216"/>
        <end position="1226"/>
    </location>
</feature>
<dbReference type="InterPro" id="IPR053207">
    <property type="entry name" value="Non-NMDA_GluR_Accessory"/>
</dbReference>
<organism evidence="7 8">
    <name type="scientific">Nasonia vitripennis</name>
    <name type="common">Parasitic wasp</name>
    <dbReference type="NCBI Taxonomy" id="7425"/>
    <lineage>
        <taxon>Eukaryota</taxon>
        <taxon>Metazoa</taxon>
        <taxon>Ecdysozoa</taxon>
        <taxon>Arthropoda</taxon>
        <taxon>Hexapoda</taxon>
        <taxon>Insecta</taxon>
        <taxon>Pterygota</taxon>
        <taxon>Neoptera</taxon>
        <taxon>Endopterygota</taxon>
        <taxon>Hymenoptera</taxon>
        <taxon>Apocrita</taxon>
        <taxon>Proctotrupomorpha</taxon>
        <taxon>Chalcidoidea</taxon>
        <taxon>Pteromalidae</taxon>
        <taxon>Pteromalinae</taxon>
        <taxon>Nasonia</taxon>
    </lineage>
</organism>
<dbReference type="KEGG" id="nvi:100121668"/>
<feature type="transmembrane region" description="Helical" evidence="4">
    <location>
        <begin position="1058"/>
        <end position="1085"/>
    </location>
</feature>
<dbReference type="InterPro" id="IPR035914">
    <property type="entry name" value="Sperma_CUB_dom_sf"/>
</dbReference>
<keyword evidence="1" id="KW-1015">Disulfide bond</keyword>
<evidence type="ECO:0000259" key="6">
    <source>
        <dbReference type="PROSITE" id="PS01180"/>
    </source>
</evidence>
<dbReference type="EnsemblMetazoa" id="XM_008208131">
    <property type="protein sequence ID" value="XP_008206353"/>
    <property type="gene ID" value="LOC100121668"/>
</dbReference>
<dbReference type="SUPFAM" id="SSF57424">
    <property type="entry name" value="LDL receptor-like module"/>
    <property type="match status" value="1"/>
</dbReference>
<sequence>MQLVLQPLWLWLPLLLSVAGRGGAAVAAAAGCKLSEHRCASSGICIAQDKFCDGENDCEDKSDEPVYCTPCNRTLYGDVGRTYELQVRRPREERLPFLCHLNFTAAGRDFGDLVQLTFDTFNVGRFLSFTSDGCPDGYMSIAEEMRPATGGQWCGSAWGYTVYYSETRSINLTLYLSRLSGQGNDYNFDFKLSYKFLKRSEAHLRYGNSSLSTWRGELVNATYCDRVFTRCDVRACRLQSPNYPGVYPRNVTCYYRIEQKRAPPGHRALLAVSQRNSHKIHIKDQVNKYDTSLRSLRVWDQCNVVQDYLTVYDGGSTSDRVLVRLCGGDAVPDIVGSRDTMLLEFHTSPYDNPFHPVPLSFLPGFELEVQVILVDERSAGSFVVKDNDKCDFHISSYESSWGMLENPKHSLPPNTTCRYHFQAKPNEIVWLAFVKYYAATGDPVVAGAVSAGGDASNSECNVKLMIWNGKRSAAQPAGGSAKGELGAAKENATLMGEFCKDEIPRLCDHSLLRNGSRHARPCSLSESYVSTGRYLTLEHVLRQGSALYPVSFVVRYEFVHEAGSCNRLFSAAAFGSGSELQTFGSPRSVFFYGRGGAANLTCVYRFETGPDKRLELAINRASFGGRDCWARIDPLVNRWSCERQHDPAEGVAELRLAEYPWQGVQLPRDCLCSNLSERLVFQSLSSSKLELTFQVSRMNVTQDYLDFFFEGEFRFVTAASLLAPGGAAGDSLAGAGDQQQGPGSAAAAAAAAQACHGSSHSLSDSPRLSRLEERRLRGTSGEISLRSPPLPPASSAIPQNTVSSSVSSASDGLSRKDRMGSLATVDESLGLLPPSGSSQDPSGKSSQRSGGASSAAEVTHCVNEPWLIEPEDSRLHFLYLKTPGFRLDRHNVDDCPTRNRIIVYPAANTMDRTVVCPAEGNGTGGRGRGSGHHNHESQRIVDLISGGWNRSGSVVAMGAGPQSQQQQQHARSFVVEFLQQEPGYYVVTWMAISKRLLGGPGDNFFGGALAPSSAECPYRCPELEACISSVLWCDGVRHCPSGFDEREENCSYRFGVTLLYVAIGAGALGIFLILLLATGCLKYCLYRRRKLQRRRLQKKLPPQGSSADEQQRLQKKKVQVLSVNHLNSPSNHSTASRNNGSLDSSIHHQQHHHHHHHQPQQQQQQQQQPRYANAAFARIGRYDTNTLTRHQQQLHRHQPAPPQLRDDLEDEEDDFSTDKYAKDSIC</sequence>
<dbReference type="SUPFAM" id="SSF49854">
    <property type="entry name" value="Spermadhesin, CUB domain"/>
    <property type="match status" value="1"/>
</dbReference>
<dbReference type="CDD" id="cd00112">
    <property type="entry name" value="LDLa"/>
    <property type="match status" value="1"/>
</dbReference>
<feature type="chain" id="PRO_5029671721" description="CUB domain-containing protein" evidence="5">
    <location>
        <begin position="25"/>
        <end position="1226"/>
    </location>
</feature>
<dbReference type="PANTHER" id="PTHR47537:SF3">
    <property type="entry name" value="CUB DOMAIN-CONTAINING PROTEIN"/>
    <property type="match status" value="1"/>
</dbReference>
<keyword evidence="4" id="KW-1133">Transmembrane helix</keyword>
<evidence type="ECO:0000256" key="1">
    <source>
        <dbReference type="ARBA" id="ARBA00023157"/>
    </source>
</evidence>
<dbReference type="PROSITE" id="PS01209">
    <property type="entry name" value="LDLRA_1"/>
    <property type="match status" value="1"/>
</dbReference>
<dbReference type="Proteomes" id="UP000002358">
    <property type="component" value="Chromosome 3"/>
</dbReference>
<feature type="region of interest" description="Disordered" evidence="3">
    <location>
        <begin position="729"/>
        <end position="750"/>
    </location>
</feature>
<keyword evidence="8" id="KW-1185">Reference proteome</keyword>
<dbReference type="GO" id="GO:0005886">
    <property type="term" value="C:plasma membrane"/>
    <property type="evidence" value="ECO:0007669"/>
    <property type="project" value="TreeGrafter"/>
</dbReference>
<feature type="region of interest" description="Disordered" evidence="3">
    <location>
        <begin position="779"/>
        <end position="856"/>
    </location>
</feature>
<dbReference type="PANTHER" id="PTHR47537">
    <property type="entry name" value="CUBILIN"/>
    <property type="match status" value="1"/>
</dbReference>
<keyword evidence="5" id="KW-0732">Signal</keyword>
<proteinExistence type="predicted"/>
<feature type="compositionally biased region" description="Polar residues" evidence="3">
    <location>
        <begin position="1122"/>
        <end position="1144"/>
    </location>
</feature>
<evidence type="ECO:0000313" key="8">
    <source>
        <dbReference type="Proteomes" id="UP000002358"/>
    </source>
</evidence>
<feature type="signal peptide" evidence="5">
    <location>
        <begin position="1"/>
        <end position="24"/>
    </location>
</feature>
<dbReference type="PROSITE" id="PS01180">
    <property type="entry name" value="CUB"/>
    <property type="match status" value="1"/>
</dbReference>
<evidence type="ECO:0000256" key="3">
    <source>
        <dbReference type="SAM" id="MobiDB-lite"/>
    </source>
</evidence>
<dbReference type="PROSITE" id="PS50068">
    <property type="entry name" value="LDLRA_2"/>
    <property type="match status" value="1"/>
</dbReference>
<dbReference type="GeneID" id="100121668"/>
<dbReference type="SMART" id="SM00192">
    <property type="entry name" value="LDLa"/>
    <property type="match status" value="2"/>
</dbReference>
<comment type="caution">
    <text evidence="2">Lacks conserved residue(s) required for the propagation of feature annotation.</text>
</comment>
<dbReference type="InterPro" id="IPR000859">
    <property type="entry name" value="CUB_dom"/>
</dbReference>
<dbReference type="PRINTS" id="PR00261">
    <property type="entry name" value="LDLRECEPTOR"/>
</dbReference>
<keyword evidence="4" id="KW-0812">Transmembrane</keyword>
<accession>A0A7M7H3H9</accession>
<protein>
    <recommendedName>
        <fullName evidence="6">CUB domain-containing protein</fullName>
    </recommendedName>
</protein>
<dbReference type="Pfam" id="PF25090">
    <property type="entry name" value="DUF7805"/>
    <property type="match status" value="1"/>
</dbReference>
<reference evidence="7" key="1">
    <citation type="submission" date="2021-01" db="UniProtKB">
        <authorList>
            <consortium name="EnsemblMetazoa"/>
        </authorList>
    </citation>
    <scope>IDENTIFICATION</scope>
</reference>
<feature type="region of interest" description="Disordered" evidence="3">
    <location>
        <begin position="1095"/>
        <end position="1171"/>
    </location>
</feature>
<name>A0A7M7H3H9_NASVI</name>
<feature type="domain" description="CUB" evidence="6">
    <location>
        <begin position="224"/>
        <end position="372"/>
    </location>
</feature>
<dbReference type="CDD" id="cd00041">
    <property type="entry name" value="CUB"/>
    <property type="match status" value="1"/>
</dbReference>
<dbReference type="AlphaFoldDB" id="A0A7M7H3H9"/>
<dbReference type="InterPro" id="IPR036055">
    <property type="entry name" value="LDL_receptor-like_sf"/>
</dbReference>
<dbReference type="Gene3D" id="2.60.120.290">
    <property type="entry name" value="Spermadhesin, CUB domain"/>
    <property type="match status" value="2"/>
</dbReference>
<dbReference type="InParanoid" id="A0A7M7H3H9"/>
<feature type="region of interest" description="Disordered" evidence="3">
    <location>
        <begin position="1189"/>
        <end position="1226"/>
    </location>
</feature>
<feature type="compositionally biased region" description="Low complexity" evidence="3">
    <location>
        <begin position="1159"/>
        <end position="1169"/>
    </location>
</feature>
<feature type="compositionally biased region" description="Low complexity" evidence="3">
    <location>
        <begin position="779"/>
        <end position="810"/>
    </location>
</feature>
<dbReference type="InterPro" id="IPR056707">
    <property type="entry name" value="DUF7805"/>
</dbReference>
<feature type="compositionally biased region" description="Low complexity" evidence="3">
    <location>
        <begin position="828"/>
        <end position="856"/>
    </location>
</feature>
<feature type="compositionally biased region" description="Basic residues" evidence="3">
    <location>
        <begin position="1148"/>
        <end position="1158"/>
    </location>
</feature>
<evidence type="ECO:0000256" key="5">
    <source>
        <dbReference type="SAM" id="SignalP"/>
    </source>
</evidence>
<dbReference type="InterPro" id="IPR002172">
    <property type="entry name" value="LDrepeatLR_classA_rpt"/>
</dbReference>
<dbReference type="Gene3D" id="4.10.400.10">
    <property type="entry name" value="Low-density Lipoprotein Receptor"/>
    <property type="match status" value="1"/>
</dbReference>
<evidence type="ECO:0000256" key="4">
    <source>
        <dbReference type="SAM" id="Phobius"/>
    </source>
</evidence>
<dbReference type="FunFam" id="2.60.120.290:FF:000065">
    <property type="entry name" value="Uncharacterized protein, isoform E"/>
    <property type="match status" value="1"/>
</dbReference>
<dbReference type="InterPro" id="IPR023415">
    <property type="entry name" value="LDLR_class-A_CS"/>
</dbReference>
<keyword evidence="4" id="KW-0472">Membrane</keyword>
<dbReference type="SMART" id="SM00042">
    <property type="entry name" value="CUB"/>
    <property type="match status" value="1"/>
</dbReference>
<dbReference type="Gene3D" id="2.40.128.620">
    <property type="match status" value="1"/>
</dbReference>
<dbReference type="Pfam" id="PF00057">
    <property type="entry name" value="Ldl_recept_a"/>
    <property type="match status" value="1"/>
</dbReference>
<dbReference type="OrthoDB" id="10037824at2759"/>
<evidence type="ECO:0000256" key="2">
    <source>
        <dbReference type="PROSITE-ProRule" id="PRU00124"/>
    </source>
</evidence>